<evidence type="ECO:0000256" key="1">
    <source>
        <dbReference type="ARBA" id="ARBA00004613"/>
    </source>
</evidence>
<reference evidence="7 8" key="1">
    <citation type="submission" date="2013-11" db="EMBL/GenBank/DDBJ databases">
        <title>The Damaraland mole rat (Fukomys damarensis) genome and evolution of African mole rats.</title>
        <authorList>
            <person name="Gladyshev V.N."/>
            <person name="Fang X."/>
        </authorList>
    </citation>
    <scope>NUCLEOTIDE SEQUENCE [LARGE SCALE GENOMIC DNA]</scope>
    <source>
        <tissue evidence="7">Liver</tissue>
    </source>
</reference>
<dbReference type="Proteomes" id="UP000028990">
    <property type="component" value="Unassembled WGS sequence"/>
</dbReference>
<dbReference type="Pfam" id="PF01391">
    <property type="entry name" value="Collagen"/>
    <property type="match status" value="1"/>
</dbReference>
<dbReference type="eggNOG" id="ENOG502R68F">
    <property type="taxonomic scope" value="Eukaryota"/>
</dbReference>
<gene>
    <name evidence="7" type="ORF">H920_12913</name>
</gene>
<feature type="compositionally biased region" description="Low complexity" evidence="5">
    <location>
        <begin position="239"/>
        <end position="253"/>
    </location>
</feature>
<feature type="domain" description="C1q" evidence="6">
    <location>
        <begin position="279"/>
        <end position="415"/>
    </location>
</feature>
<dbReference type="Gene3D" id="2.60.120.40">
    <property type="match status" value="1"/>
</dbReference>
<name>A0A091D431_FUKDA</name>
<protein>
    <submittedName>
        <fullName evidence="7">Complement C1q tumor necrosis factor-related protein 7</fullName>
    </submittedName>
</protein>
<keyword evidence="2" id="KW-0964">Secreted</keyword>
<dbReference type="InterPro" id="IPR001073">
    <property type="entry name" value="C1q_dom"/>
</dbReference>
<dbReference type="PRINTS" id="PR00007">
    <property type="entry name" value="COMPLEMNTC1Q"/>
</dbReference>
<dbReference type="GO" id="GO:0005581">
    <property type="term" value="C:collagen trimer"/>
    <property type="evidence" value="ECO:0007669"/>
    <property type="project" value="UniProtKB-KW"/>
</dbReference>
<keyword evidence="3" id="KW-0732">Signal</keyword>
<organism evidence="7 8">
    <name type="scientific">Fukomys damarensis</name>
    <name type="common">Damaraland mole rat</name>
    <name type="synonym">Cryptomys damarensis</name>
    <dbReference type="NCBI Taxonomy" id="885580"/>
    <lineage>
        <taxon>Eukaryota</taxon>
        <taxon>Metazoa</taxon>
        <taxon>Chordata</taxon>
        <taxon>Craniata</taxon>
        <taxon>Vertebrata</taxon>
        <taxon>Euteleostomi</taxon>
        <taxon>Mammalia</taxon>
        <taxon>Eutheria</taxon>
        <taxon>Euarchontoglires</taxon>
        <taxon>Glires</taxon>
        <taxon>Rodentia</taxon>
        <taxon>Hystricomorpha</taxon>
        <taxon>Bathyergidae</taxon>
        <taxon>Fukomys</taxon>
    </lineage>
</organism>
<feature type="compositionally biased region" description="Basic and acidic residues" evidence="5">
    <location>
        <begin position="199"/>
        <end position="212"/>
    </location>
</feature>
<dbReference type="PANTHER" id="PTHR15427">
    <property type="entry name" value="EMILIN ELASTIN MICROFIBRIL INTERFACE-LOCATED PROTEIN ELASTIN MICROFIBRIL INTERFACER"/>
    <property type="match status" value="1"/>
</dbReference>
<dbReference type="STRING" id="885580.ENSFDAP00000003464"/>
<dbReference type="Pfam" id="PF00386">
    <property type="entry name" value="C1q"/>
    <property type="match status" value="1"/>
</dbReference>
<accession>A0A091D431</accession>
<dbReference type="EMBL" id="KN123337">
    <property type="protein sequence ID" value="KFO25777.1"/>
    <property type="molecule type" value="Genomic_DNA"/>
</dbReference>
<sequence>MPEFVCPAQKLSTSPSTPSPRDQNGSETTGRKEPLALKKAARGVMPALPVLPLLQPSTGASPRETWASSSLVGATPEHAAGSLRALLIPGFKRKYLQGQAEHFIMECFILDLVLCDIKRITLSYLYMKGTQYSEPKMFVLLYVTSFAICASGQPRGSQVKGESYSPRYICSIPGLPGPPGPPGANGSPGHHGRIGLPGRDGRDGRKGEKGEKGTAGLRGKTGPLGIAGEKGDQGEPGKKGPLGPEGQKGEVGPVGPPGPKGDRGDQGDPGIPGVCRCGSIVLKSAFSVGITTSYPEERLPIIFNKVLFNEGEHYNPMTGKFICAFPGIYYFSYDITLANKHLAIGLVHNGQYKIKTFDANTGNHDVASGSTVIYLQPEDEVWLEIFFTDQNGLFSDPGWADSLFSGFLLYVDTDYLDSISEDDEL</sequence>
<dbReference type="InterPro" id="IPR008983">
    <property type="entry name" value="Tumour_necrosis_fac-like_dom"/>
</dbReference>
<dbReference type="InterPro" id="IPR008160">
    <property type="entry name" value="Collagen"/>
</dbReference>
<evidence type="ECO:0000256" key="3">
    <source>
        <dbReference type="ARBA" id="ARBA00022729"/>
    </source>
</evidence>
<dbReference type="AlphaFoldDB" id="A0A091D431"/>
<dbReference type="GO" id="GO:0005576">
    <property type="term" value="C:extracellular region"/>
    <property type="evidence" value="ECO:0007669"/>
    <property type="project" value="UniProtKB-SubCell"/>
</dbReference>
<evidence type="ECO:0000256" key="5">
    <source>
        <dbReference type="SAM" id="MobiDB-lite"/>
    </source>
</evidence>
<dbReference type="PROSITE" id="PS50871">
    <property type="entry name" value="C1Q"/>
    <property type="match status" value="1"/>
</dbReference>
<feature type="region of interest" description="Disordered" evidence="5">
    <location>
        <begin position="1"/>
        <end position="34"/>
    </location>
</feature>
<evidence type="ECO:0000256" key="2">
    <source>
        <dbReference type="ARBA" id="ARBA00022525"/>
    </source>
</evidence>
<dbReference type="InterPro" id="IPR050392">
    <property type="entry name" value="Collagen/C1q_domain"/>
</dbReference>
<feature type="compositionally biased region" description="Basic and acidic residues" evidence="5">
    <location>
        <begin position="229"/>
        <end position="238"/>
    </location>
</feature>
<evidence type="ECO:0000313" key="7">
    <source>
        <dbReference type="EMBL" id="KFO25777.1"/>
    </source>
</evidence>
<dbReference type="SMART" id="SM00110">
    <property type="entry name" value="C1Q"/>
    <property type="match status" value="1"/>
</dbReference>
<evidence type="ECO:0000259" key="6">
    <source>
        <dbReference type="PROSITE" id="PS50871"/>
    </source>
</evidence>
<proteinExistence type="predicted"/>
<dbReference type="FunFam" id="2.60.120.40:FF:000001">
    <property type="entry name" value="Complement C1q B chain"/>
    <property type="match status" value="1"/>
</dbReference>
<keyword evidence="8" id="KW-1185">Reference proteome</keyword>
<feature type="region of interest" description="Disordered" evidence="5">
    <location>
        <begin position="172"/>
        <end position="270"/>
    </location>
</feature>
<comment type="subcellular location">
    <subcellularLocation>
        <location evidence="1">Secreted</location>
    </subcellularLocation>
</comment>
<feature type="compositionally biased region" description="Polar residues" evidence="5">
    <location>
        <begin position="10"/>
        <end position="28"/>
    </location>
</feature>
<evidence type="ECO:0000256" key="4">
    <source>
        <dbReference type="ARBA" id="ARBA00023119"/>
    </source>
</evidence>
<dbReference type="PANTHER" id="PTHR15427:SF24">
    <property type="entry name" value="COMPLEMENT C1Q TUMOR NECROSIS FACTOR-RELATED PROTEIN 7"/>
    <property type="match status" value="1"/>
</dbReference>
<dbReference type="SUPFAM" id="SSF49842">
    <property type="entry name" value="TNF-like"/>
    <property type="match status" value="1"/>
</dbReference>
<evidence type="ECO:0000313" key="8">
    <source>
        <dbReference type="Proteomes" id="UP000028990"/>
    </source>
</evidence>
<keyword evidence="4" id="KW-0176">Collagen</keyword>